<dbReference type="PANTHER" id="PTHR31272:SF9">
    <property type="entry name" value="BLL1027 PROTEIN"/>
    <property type="match status" value="1"/>
</dbReference>
<accession>A0A151AER2</accession>
<evidence type="ECO:0000256" key="1">
    <source>
        <dbReference type="SAM" id="Phobius"/>
    </source>
</evidence>
<keyword evidence="1" id="KW-1133">Transmembrane helix</keyword>
<gene>
    <name evidence="2" type="ORF">HAPAU_11450</name>
</gene>
<feature type="transmembrane region" description="Helical" evidence="1">
    <location>
        <begin position="85"/>
        <end position="105"/>
    </location>
</feature>
<evidence type="ECO:0000313" key="2">
    <source>
        <dbReference type="EMBL" id="KYH26054.1"/>
    </source>
</evidence>
<dbReference type="Proteomes" id="UP000075321">
    <property type="component" value="Unassembled WGS sequence"/>
</dbReference>
<organism evidence="2 3">
    <name type="scientific">Halalkalicoccus paucihalophilus</name>
    <dbReference type="NCBI Taxonomy" id="1008153"/>
    <lineage>
        <taxon>Archaea</taxon>
        <taxon>Methanobacteriati</taxon>
        <taxon>Methanobacteriota</taxon>
        <taxon>Stenosarchaea group</taxon>
        <taxon>Halobacteria</taxon>
        <taxon>Halobacteriales</taxon>
        <taxon>Halococcaceae</taxon>
        <taxon>Halalkalicoccus</taxon>
    </lineage>
</organism>
<protein>
    <submittedName>
        <fullName evidence="2">Cytochrome C biogenesis protein transmembrane region</fullName>
    </submittedName>
</protein>
<name>A0A151AER2_9EURY</name>
<proteinExistence type="predicted"/>
<sequence length="225" mass="22687">MPDLELLGTMGFAFGAGVATFFSPCAYPLLPGYVGYYVSRAETGNRRPVGGALLRGLAAGAGVLAVFGAFAAVAVGVGQAGFERLVLLEPVIGAALVVFGLLVVLDRGPSLRVALPERRTGILGFSIFGAVYALAAAGCVVPVVLGVFLGAIARPPLETALVMGAYAGGVGLLMVAATVATGVGVALGTERLVGYGDRLKRLAGAVMVVAGLGQLYLSVFVLDLF</sequence>
<dbReference type="AlphaFoldDB" id="A0A151AER2"/>
<keyword evidence="3" id="KW-1185">Reference proteome</keyword>
<dbReference type="EMBL" id="LTAZ01000004">
    <property type="protein sequence ID" value="KYH26054.1"/>
    <property type="molecule type" value="Genomic_DNA"/>
</dbReference>
<evidence type="ECO:0000313" key="3">
    <source>
        <dbReference type="Proteomes" id="UP000075321"/>
    </source>
</evidence>
<dbReference type="RefSeq" id="WP_066380473.1">
    <property type="nucleotide sequence ID" value="NZ_LTAZ01000004.1"/>
</dbReference>
<reference evidence="2 3" key="1">
    <citation type="submission" date="2016-02" db="EMBL/GenBank/DDBJ databases">
        <title>Genome sequence of Halalkalicoccus paucihalophilus DSM 24557.</title>
        <authorList>
            <person name="Poehlein A."/>
            <person name="Daniel R."/>
        </authorList>
    </citation>
    <scope>NUCLEOTIDE SEQUENCE [LARGE SCALE GENOMIC DNA]</scope>
    <source>
        <strain evidence="2 3">DSM 24557</strain>
    </source>
</reference>
<keyword evidence="1 2" id="KW-0812">Transmembrane</keyword>
<feature type="transmembrane region" description="Helical" evidence="1">
    <location>
        <begin position="57"/>
        <end position="79"/>
    </location>
</feature>
<dbReference type="PATRIC" id="fig|1008153.3.peg.1149"/>
<dbReference type="PANTHER" id="PTHR31272">
    <property type="entry name" value="CYTOCHROME C-TYPE BIOGENESIS PROTEIN HI_1454-RELATED"/>
    <property type="match status" value="1"/>
</dbReference>
<feature type="transmembrane region" description="Helical" evidence="1">
    <location>
        <begin position="165"/>
        <end position="189"/>
    </location>
</feature>
<comment type="caution">
    <text evidence="2">The sequence shown here is derived from an EMBL/GenBank/DDBJ whole genome shotgun (WGS) entry which is preliminary data.</text>
</comment>
<feature type="transmembrane region" description="Helical" evidence="1">
    <location>
        <begin position="12"/>
        <end position="36"/>
    </location>
</feature>
<dbReference type="InterPro" id="IPR051790">
    <property type="entry name" value="Cytochrome_c-biogenesis_DsbD"/>
</dbReference>
<feature type="transmembrane region" description="Helical" evidence="1">
    <location>
        <begin position="201"/>
        <end position="222"/>
    </location>
</feature>
<keyword evidence="1" id="KW-0472">Membrane</keyword>
<dbReference type="OrthoDB" id="205803at2157"/>
<feature type="transmembrane region" description="Helical" evidence="1">
    <location>
        <begin position="125"/>
        <end position="153"/>
    </location>
</feature>